<accession>A0A8S5NQT0</accession>
<dbReference type="InterPro" id="IPR008861">
    <property type="entry name" value="GpX-like"/>
</dbReference>
<dbReference type="EMBL" id="BK015222">
    <property type="protein sequence ID" value="DAD96719.1"/>
    <property type="molecule type" value="Genomic_DNA"/>
</dbReference>
<reference evidence="1" key="1">
    <citation type="journal article" date="2021" name="Proc. Natl. Acad. Sci. U.S.A.">
        <title>A Catalog of Tens of Thousands of Viruses from Human Metagenomes Reveals Hidden Associations with Chronic Diseases.</title>
        <authorList>
            <person name="Tisza M.J."/>
            <person name="Buck C.B."/>
        </authorList>
    </citation>
    <scope>NUCLEOTIDE SEQUENCE</scope>
    <source>
        <strain evidence="1">Ct0YK8</strain>
    </source>
</reference>
<dbReference type="Pfam" id="PF05489">
    <property type="entry name" value="Phage_tail_X"/>
    <property type="match status" value="1"/>
</dbReference>
<sequence>MAGTYETVQGDTWDKIAYQVYGDEKYAGYLMENNRLLLEYLVFPGGVTLATPELADEVDEDLPIWRD</sequence>
<name>A0A8S5NQT0_9CAUD</name>
<organism evidence="1">
    <name type="scientific">Caudovirales sp. ct0YK8</name>
    <dbReference type="NCBI Taxonomy" id="2826764"/>
    <lineage>
        <taxon>Viruses</taxon>
        <taxon>Duplodnaviria</taxon>
        <taxon>Heunggongvirae</taxon>
        <taxon>Uroviricota</taxon>
        <taxon>Caudoviricetes</taxon>
    </lineage>
</organism>
<evidence type="ECO:0000313" key="1">
    <source>
        <dbReference type="EMBL" id="DAD96719.1"/>
    </source>
</evidence>
<protein>
    <submittedName>
        <fullName evidence="1">Baseplate wedge protein</fullName>
    </submittedName>
</protein>
<proteinExistence type="predicted"/>